<reference evidence="1 2" key="1">
    <citation type="submission" date="2018-11" db="EMBL/GenBank/DDBJ databases">
        <authorList>
            <consortium name="Pathogen Informatics"/>
        </authorList>
    </citation>
    <scope>NUCLEOTIDE SEQUENCE [LARGE SCALE GENOMIC DNA]</scope>
</reference>
<dbReference type="AlphaFoldDB" id="A0A183GRT1"/>
<dbReference type="EMBL" id="UZAH01037843">
    <property type="protein sequence ID" value="VDP51019.1"/>
    <property type="molecule type" value="Genomic_DNA"/>
</dbReference>
<dbReference type="Proteomes" id="UP000050761">
    <property type="component" value="Unassembled WGS sequence"/>
</dbReference>
<sequence length="145" mass="16498">MDEEVVDVIQKMVEGTSTSSATSRRENNDDVADVIDELLDRISVWYEPSNLEIDFNQADYRKAPSMASASSVSGSEIMDLSDSELPFLESGEDSEKEFERLQGYTSALRVKTYKQEHSDGVPQEKKLRADRVDKSDLEHEWVHIH</sequence>
<gene>
    <name evidence="1" type="ORF">HPBE_LOCUS25400</name>
</gene>
<dbReference type="WBParaSite" id="HPBE_0002540101-mRNA-1">
    <property type="protein sequence ID" value="HPBE_0002540101-mRNA-1"/>
    <property type="gene ID" value="HPBE_0002540101"/>
</dbReference>
<proteinExistence type="predicted"/>
<evidence type="ECO:0000313" key="1">
    <source>
        <dbReference type="EMBL" id="VDP51019.1"/>
    </source>
</evidence>
<accession>A0A183GRT1</accession>
<evidence type="ECO:0000313" key="3">
    <source>
        <dbReference type="WBParaSite" id="HPBE_0002540101-mRNA-1"/>
    </source>
</evidence>
<reference evidence="3" key="2">
    <citation type="submission" date="2019-09" db="UniProtKB">
        <authorList>
            <consortium name="WormBaseParasite"/>
        </authorList>
    </citation>
    <scope>IDENTIFICATION</scope>
</reference>
<keyword evidence="2" id="KW-1185">Reference proteome</keyword>
<organism evidence="2 3">
    <name type="scientific">Heligmosomoides polygyrus</name>
    <name type="common">Parasitic roundworm</name>
    <dbReference type="NCBI Taxonomy" id="6339"/>
    <lineage>
        <taxon>Eukaryota</taxon>
        <taxon>Metazoa</taxon>
        <taxon>Ecdysozoa</taxon>
        <taxon>Nematoda</taxon>
        <taxon>Chromadorea</taxon>
        <taxon>Rhabditida</taxon>
        <taxon>Rhabditina</taxon>
        <taxon>Rhabditomorpha</taxon>
        <taxon>Strongyloidea</taxon>
        <taxon>Heligmosomidae</taxon>
        <taxon>Heligmosomoides</taxon>
    </lineage>
</organism>
<protein>
    <submittedName>
        <fullName evidence="1 3">Uncharacterized protein</fullName>
    </submittedName>
</protein>
<name>A0A183GRT1_HELPZ</name>
<evidence type="ECO:0000313" key="2">
    <source>
        <dbReference type="Proteomes" id="UP000050761"/>
    </source>
</evidence>
<dbReference type="OrthoDB" id="21550at2759"/>
<accession>A0A3P8HYB2</accession>